<dbReference type="Pfam" id="PF05277">
    <property type="entry name" value="DUF726"/>
    <property type="match status" value="3"/>
</dbReference>
<comment type="subcellular location">
    <subcellularLocation>
        <location evidence="1">Membrane</location>
        <topology evidence="1">Multi-pass membrane protein</topology>
    </subcellularLocation>
</comment>
<evidence type="ECO:0000313" key="8">
    <source>
        <dbReference type="Proteomes" id="UP000002729"/>
    </source>
</evidence>
<dbReference type="AlphaFoldDB" id="F0XW86"/>
<evidence type="ECO:0000256" key="5">
    <source>
        <dbReference type="SAM" id="MobiDB-lite"/>
    </source>
</evidence>
<keyword evidence="2 6" id="KW-0812">Transmembrane</keyword>
<feature type="region of interest" description="Disordered" evidence="5">
    <location>
        <begin position="579"/>
        <end position="600"/>
    </location>
</feature>
<dbReference type="PANTHER" id="PTHR17920">
    <property type="entry name" value="TRANSMEMBRANE AND COILED-COIL DOMAIN-CONTAINING PROTEIN 4 TMCO4"/>
    <property type="match status" value="1"/>
</dbReference>
<evidence type="ECO:0000256" key="4">
    <source>
        <dbReference type="ARBA" id="ARBA00023136"/>
    </source>
</evidence>
<dbReference type="EMBL" id="GL833120">
    <property type="protein sequence ID" value="EGB12731.1"/>
    <property type="molecule type" value="Genomic_DNA"/>
</dbReference>
<feature type="compositionally biased region" description="Basic and acidic residues" evidence="5">
    <location>
        <begin position="520"/>
        <end position="530"/>
    </location>
</feature>
<proteinExistence type="predicted"/>
<feature type="region of interest" description="Disordered" evidence="5">
    <location>
        <begin position="946"/>
        <end position="978"/>
    </location>
</feature>
<dbReference type="eggNOG" id="KOG2385">
    <property type="taxonomic scope" value="Eukaryota"/>
</dbReference>
<dbReference type="Gene3D" id="1.10.238.10">
    <property type="entry name" value="EF-hand"/>
    <property type="match status" value="1"/>
</dbReference>
<evidence type="ECO:0000313" key="7">
    <source>
        <dbReference type="EMBL" id="EGB12731.1"/>
    </source>
</evidence>
<gene>
    <name evidence="7" type="ORF">AURANDRAFT_60757</name>
</gene>
<keyword evidence="4 6" id="KW-0472">Membrane</keyword>
<sequence length="1163" mass="120359">MENSDTSSDRWTTTEALKTLFLSLAPDAEGRVSGTKIRAWVATRYAEALDTASLVDSWDEADTTKRGSLDEAEFLVFAAALEAAAARVAAKLAASSAADRTAPAPAPEAEGQTAAVDAACGGWDAPAAVSVLALVASCLVDDGEDGAWNARFLDGAAAALGCGAAPPRACGKAPSWGALLAPLRGARGGAARRKAARELASRVLERAATSNAFSGALEAAFLRSLLVAPVVAGGGAYDARQRVALQKAAGFLGFEEGWLRARERGLATALKGEQADDAETASTLATTAGPESNTDVALRYAKIGTAATAAGVVIGLTAGLAAPVLAAALAGSTVWGASSLVLFAGTYSTMFAATFGAAGAGLAGYRMRRRVAGLKDFGFHRAPAPAEQALTVCVAVAGSLREPTDYAEAYGAAPPADAPLRRRLRRFVQQRDCSSVADARAAAKAVVDAARLDQGSKRVIQRLDVTFGDERGAKRRESRVSKLVGKMYADQKGDDVEATAKELLELPKDELLDARPPADPPRDARADGAARDALAASVRAFVEERPAAAESTSESLANSAAAVAHAGADAVGSVGASLGLRRPSEETPPPPPPASPTGVVEEDVEVAAIVRVAAASARAEDAELAAGSLDDDDDDETEAEDAAAAAARMEADASRLRESGLVFDEAEAGASEGAVAREVEDQDVAKEEAVELVDASLDPSLWWWPELYAAGAPELNVLVWERDVLVDVTSSMRALAGSLAQSSAQDAIVYGAATTTVGIVLTSLLLPIALLQATQYIDSTWTLAVERADAAGLALADALCAVDVVGARPVTLVGYSLGARVVFKCLEELARRHERARSRVRRRLARLAEAAARDARRGGKALSEALDGATHALEGAVDAVNPLRPSTTSLDALDVHEGDDEDDLDDLDHLQGYLEVTPVDGVHWVDAAAGKKVQLAVRVNAARAMAPGDDLKPPPSRAERARRYASSSSKDGDDDAVALGGAPTAAACGDPIFWRGDRNVAARVRVDCLAKDAALDVGFCVPAKTSAVFGPTSYRAAAVARTQAWAEKKRWRAAASVVAGRCVNAYSENDLMLAIMYRTQSWSRSVAGIAPVNLPGVEDVDVSDDVASHAAYPARVRALLAKINLDGVVQVASPVDAAAMEKEAEERGRATLAAARAASDGAA</sequence>
<keyword evidence="8" id="KW-1185">Reference proteome</keyword>
<dbReference type="PANTHER" id="PTHR17920:SF3">
    <property type="entry name" value="TRANSMEMBRANE AND COILED-COIL DOMAIN-CONTAINING PROTEIN 4"/>
    <property type="match status" value="1"/>
</dbReference>
<dbReference type="GeneID" id="20223148"/>
<dbReference type="Proteomes" id="UP000002729">
    <property type="component" value="Unassembled WGS sequence"/>
</dbReference>
<keyword evidence="3 6" id="KW-1133">Transmembrane helix</keyword>
<dbReference type="KEGG" id="aaf:AURANDRAFT_60757"/>
<dbReference type="InterPro" id="IPR011992">
    <property type="entry name" value="EF-hand-dom_pair"/>
</dbReference>
<feature type="region of interest" description="Disordered" evidence="5">
    <location>
        <begin position="620"/>
        <end position="640"/>
    </location>
</feature>
<feature type="compositionally biased region" description="Acidic residues" evidence="5">
    <location>
        <begin position="629"/>
        <end position="640"/>
    </location>
</feature>
<dbReference type="SUPFAM" id="SSF47473">
    <property type="entry name" value="EF-hand"/>
    <property type="match status" value="1"/>
</dbReference>
<dbReference type="InParanoid" id="F0XW86"/>
<feature type="region of interest" description="Disordered" evidence="5">
    <location>
        <begin position="507"/>
        <end position="530"/>
    </location>
</feature>
<dbReference type="OrthoDB" id="45919at2759"/>
<evidence type="ECO:0008006" key="9">
    <source>
        <dbReference type="Google" id="ProtNLM"/>
    </source>
</evidence>
<name>F0XW86_AURAN</name>
<feature type="compositionally biased region" description="Pro residues" evidence="5">
    <location>
        <begin position="586"/>
        <end position="595"/>
    </location>
</feature>
<evidence type="ECO:0000256" key="2">
    <source>
        <dbReference type="ARBA" id="ARBA00022692"/>
    </source>
</evidence>
<evidence type="ECO:0000256" key="3">
    <source>
        <dbReference type="ARBA" id="ARBA00022989"/>
    </source>
</evidence>
<feature type="transmembrane region" description="Helical" evidence="6">
    <location>
        <begin position="309"/>
        <end position="335"/>
    </location>
</feature>
<evidence type="ECO:0000256" key="1">
    <source>
        <dbReference type="ARBA" id="ARBA00004141"/>
    </source>
</evidence>
<dbReference type="GO" id="GO:0016020">
    <property type="term" value="C:membrane"/>
    <property type="evidence" value="ECO:0007669"/>
    <property type="project" value="UniProtKB-SubCell"/>
</dbReference>
<accession>F0XW86</accession>
<evidence type="ECO:0000256" key="6">
    <source>
        <dbReference type="SAM" id="Phobius"/>
    </source>
</evidence>
<organism evidence="8">
    <name type="scientific">Aureococcus anophagefferens</name>
    <name type="common">Harmful bloom alga</name>
    <dbReference type="NCBI Taxonomy" id="44056"/>
    <lineage>
        <taxon>Eukaryota</taxon>
        <taxon>Sar</taxon>
        <taxon>Stramenopiles</taxon>
        <taxon>Ochrophyta</taxon>
        <taxon>Pelagophyceae</taxon>
        <taxon>Pelagomonadales</taxon>
        <taxon>Pelagomonadaceae</taxon>
        <taxon>Aureococcus</taxon>
    </lineage>
</organism>
<protein>
    <recommendedName>
        <fullName evidence="9">EF-hand domain-containing protein</fullName>
    </recommendedName>
</protein>
<feature type="transmembrane region" description="Helical" evidence="6">
    <location>
        <begin position="747"/>
        <end position="770"/>
    </location>
</feature>
<dbReference type="RefSeq" id="XP_009032380.1">
    <property type="nucleotide sequence ID" value="XM_009034132.1"/>
</dbReference>
<feature type="compositionally biased region" description="Basic and acidic residues" evidence="5">
    <location>
        <begin position="949"/>
        <end position="962"/>
    </location>
</feature>
<dbReference type="InterPro" id="IPR007941">
    <property type="entry name" value="DUF726"/>
</dbReference>
<reference evidence="7 8" key="1">
    <citation type="journal article" date="2011" name="Proc. Natl. Acad. Sci. U.S.A.">
        <title>Niche of harmful alga Aureococcus anophagefferens revealed through ecogenomics.</title>
        <authorList>
            <person name="Gobler C.J."/>
            <person name="Berry D.L."/>
            <person name="Dyhrman S.T."/>
            <person name="Wilhelm S.W."/>
            <person name="Salamov A."/>
            <person name="Lobanov A.V."/>
            <person name="Zhang Y."/>
            <person name="Collier J.L."/>
            <person name="Wurch L.L."/>
            <person name="Kustka A.B."/>
            <person name="Dill B.D."/>
            <person name="Shah M."/>
            <person name="VerBerkmoes N.C."/>
            <person name="Kuo A."/>
            <person name="Terry A."/>
            <person name="Pangilinan J."/>
            <person name="Lindquist E.A."/>
            <person name="Lucas S."/>
            <person name="Paulsen I.T."/>
            <person name="Hattenrath-Lehmann T.K."/>
            <person name="Talmage S.C."/>
            <person name="Walker E.A."/>
            <person name="Koch F."/>
            <person name="Burson A.M."/>
            <person name="Marcoval M.A."/>
            <person name="Tang Y.Z."/>
            <person name="Lecleir G.R."/>
            <person name="Coyne K.J."/>
            <person name="Berg G.M."/>
            <person name="Bertrand E.M."/>
            <person name="Saito M.A."/>
            <person name="Gladyshev V.N."/>
            <person name="Grigoriev I.V."/>
        </authorList>
    </citation>
    <scope>NUCLEOTIDE SEQUENCE [LARGE SCALE GENOMIC DNA]</scope>
    <source>
        <strain evidence="8">CCMP 1984</strain>
    </source>
</reference>
<feature type="transmembrane region" description="Helical" evidence="6">
    <location>
        <begin position="341"/>
        <end position="365"/>
    </location>
</feature>